<dbReference type="EMBL" id="SLWL01000013">
    <property type="protein sequence ID" value="TCO11241.1"/>
    <property type="molecule type" value="Genomic_DNA"/>
</dbReference>
<evidence type="ECO:0000256" key="1">
    <source>
        <dbReference type="SAM" id="MobiDB-lite"/>
    </source>
</evidence>
<name>A0A4R2GPG9_9HYPH</name>
<organism evidence="2 3">
    <name type="scientific">Camelimonas lactis</name>
    <dbReference type="NCBI Taxonomy" id="659006"/>
    <lineage>
        <taxon>Bacteria</taxon>
        <taxon>Pseudomonadati</taxon>
        <taxon>Pseudomonadota</taxon>
        <taxon>Alphaproteobacteria</taxon>
        <taxon>Hyphomicrobiales</taxon>
        <taxon>Chelatococcaceae</taxon>
        <taxon>Camelimonas</taxon>
    </lineage>
</organism>
<gene>
    <name evidence="2" type="ORF">EV666_11377</name>
</gene>
<proteinExistence type="predicted"/>
<evidence type="ECO:0000313" key="2">
    <source>
        <dbReference type="EMBL" id="TCO11241.1"/>
    </source>
</evidence>
<keyword evidence="3" id="KW-1185">Reference proteome</keyword>
<feature type="region of interest" description="Disordered" evidence="1">
    <location>
        <begin position="1"/>
        <end position="39"/>
    </location>
</feature>
<protein>
    <submittedName>
        <fullName evidence="2">Uncharacterized protein</fullName>
    </submittedName>
</protein>
<comment type="caution">
    <text evidence="2">The sequence shown here is derived from an EMBL/GenBank/DDBJ whole genome shotgun (WGS) entry which is preliminary data.</text>
</comment>
<accession>A0A4R2GPG9</accession>
<evidence type="ECO:0000313" key="3">
    <source>
        <dbReference type="Proteomes" id="UP000294881"/>
    </source>
</evidence>
<reference evidence="2 3" key="1">
    <citation type="submission" date="2019-03" db="EMBL/GenBank/DDBJ databases">
        <title>Genomic Encyclopedia of Type Strains, Phase IV (KMG-IV): sequencing the most valuable type-strain genomes for metagenomic binning, comparative biology and taxonomic classification.</title>
        <authorList>
            <person name="Goeker M."/>
        </authorList>
    </citation>
    <scope>NUCLEOTIDE SEQUENCE [LARGE SCALE GENOMIC DNA]</scope>
    <source>
        <strain evidence="2 3">DSM 22958</strain>
    </source>
</reference>
<dbReference type="Proteomes" id="UP000294881">
    <property type="component" value="Unassembled WGS sequence"/>
</dbReference>
<feature type="compositionally biased region" description="Low complexity" evidence="1">
    <location>
        <begin position="9"/>
        <end position="31"/>
    </location>
</feature>
<feature type="region of interest" description="Disordered" evidence="1">
    <location>
        <begin position="55"/>
        <end position="78"/>
    </location>
</feature>
<sequence>MPAQHDSLPIGAPAATPGAASQAIPDAGARAPHARGRPGGVCAFRARYVSVFASRPEKARPFARPASGTDAGHDDMSD</sequence>
<dbReference type="AlphaFoldDB" id="A0A4R2GPG9"/>